<reference evidence="2" key="1">
    <citation type="submission" date="2023-06" db="EMBL/GenBank/DDBJ databases">
        <authorList>
            <person name="Kurt Z."/>
        </authorList>
    </citation>
    <scope>NUCLEOTIDE SEQUENCE</scope>
</reference>
<dbReference type="AlphaFoldDB" id="A0AA86PGB4"/>
<evidence type="ECO:0000313" key="3">
    <source>
        <dbReference type="EMBL" id="CAL6014407.1"/>
    </source>
</evidence>
<feature type="compositionally biased region" description="Polar residues" evidence="1">
    <location>
        <begin position="1"/>
        <end position="12"/>
    </location>
</feature>
<sequence>MVEYETSNQFSAALQGDRDPGTYYSQLPVPARTSPVPNPKFHVGKQGAKDPKQGRVANPTSSNRRKRGLRRLALQVSPRGEQAPERTERGTRAVPKAVQNEPDHARGLTVRDPELGLRHVLIKRVSRQGSELCVIKPFLIYFQVLNDIINQQQIFLHNQSKSQHSTYKLSTEYQAKYNSKLNVTMTSFIEVHHDWETQSQVATLHKSELETE</sequence>
<evidence type="ECO:0000256" key="1">
    <source>
        <dbReference type="SAM" id="MobiDB-lite"/>
    </source>
</evidence>
<name>A0AA86PGB4_9EUKA</name>
<accession>A0AA86PGB4</accession>
<dbReference type="EMBL" id="CAXDID020000070">
    <property type="protein sequence ID" value="CAL6014407.1"/>
    <property type="molecule type" value="Genomic_DNA"/>
</dbReference>
<evidence type="ECO:0000313" key="4">
    <source>
        <dbReference type="Proteomes" id="UP001642409"/>
    </source>
</evidence>
<feature type="region of interest" description="Disordered" evidence="1">
    <location>
        <begin position="1"/>
        <end position="93"/>
    </location>
</feature>
<reference evidence="3 4" key="2">
    <citation type="submission" date="2024-07" db="EMBL/GenBank/DDBJ databases">
        <authorList>
            <person name="Akdeniz Z."/>
        </authorList>
    </citation>
    <scope>NUCLEOTIDE SEQUENCE [LARGE SCALE GENOMIC DNA]</scope>
</reference>
<comment type="caution">
    <text evidence="2">The sequence shown here is derived from an EMBL/GenBank/DDBJ whole genome shotgun (WGS) entry which is preliminary data.</text>
</comment>
<feature type="compositionally biased region" description="Basic and acidic residues" evidence="1">
    <location>
        <begin position="82"/>
        <end position="91"/>
    </location>
</feature>
<evidence type="ECO:0000313" key="2">
    <source>
        <dbReference type="EMBL" id="CAI9938744.1"/>
    </source>
</evidence>
<keyword evidence="4" id="KW-1185">Reference proteome</keyword>
<proteinExistence type="predicted"/>
<gene>
    <name evidence="3" type="ORF">HINF_LOCUS24259</name>
    <name evidence="2" type="ORF">HINF_LOCUS26389</name>
</gene>
<dbReference type="Proteomes" id="UP001642409">
    <property type="component" value="Unassembled WGS sequence"/>
</dbReference>
<organism evidence="2">
    <name type="scientific">Hexamita inflata</name>
    <dbReference type="NCBI Taxonomy" id="28002"/>
    <lineage>
        <taxon>Eukaryota</taxon>
        <taxon>Metamonada</taxon>
        <taxon>Diplomonadida</taxon>
        <taxon>Hexamitidae</taxon>
        <taxon>Hexamitinae</taxon>
        <taxon>Hexamita</taxon>
    </lineage>
</organism>
<protein>
    <submittedName>
        <fullName evidence="3">Hypothetical_protein</fullName>
    </submittedName>
</protein>
<dbReference type="EMBL" id="CATOUU010000656">
    <property type="protein sequence ID" value="CAI9938744.1"/>
    <property type="molecule type" value="Genomic_DNA"/>
</dbReference>